<gene>
    <name evidence="1" type="ORF">UV73_C0003G0024</name>
</gene>
<comment type="caution">
    <text evidence="1">The sequence shown here is derived from an EMBL/GenBank/DDBJ whole genome shotgun (WGS) entry which is preliminary data.</text>
</comment>
<dbReference type="EMBL" id="LCFP01000003">
    <property type="protein sequence ID" value="KKS98082.1"/>
    <property type="molecule type" value="Genomic_DNA"/>
</dbReference>
<dbReference type="STRING" id="1618443.UV73_C0003G0024"/>
<name>A0A0G1DKH8_9BACT</name>
<organism evidence="1 2">
    <name type="scientific">Candidatus Gottesmanbacteria bacterium GW2011_GWA2_43_14</name>
    <dbReference type="NCBI Taxonomy" id="1618443"/>
    <lineage>
        <taxon>Bacteria</taxon>
        <taxon>Candidatus Gottesmaniibacteriota</taxon>
    </lineage>
</organism>
<proteinExistence type="predicted"/>
<accession>A0A0G1DKH8</accession>
<dbReference type="Proteomes" id="UP000034894">
    <property type="component" value="Unassembled WGS sequence"/>
</dbReference>
<evidence type="ECO:0008006" key="3">
    <source>
        <dbReference type="Google" id="ProtNLM"/>
    </source>
</evidence>
<evidence type="ECO:0000313" key="2">
    <source>
        <dbReference type="Proteomes" id="UP000034894"/>
    </source>
</evidence>
<evidence type="ECO:0000313" key="1">
    <source>
        <dbReference type="EMBL" id="KKS98082.1"/>
    </source>
</evidence>
<dbReference type="AlphaFoldDB" id="A0A0G1DKH8"/>
<sequence length="86" mass="10199">MQQKRIPRTTNLIESFNSHLEGRLKTIKGFESFKHADLWLNGYFLRRRLKIFTDCEKPFTRLNGKCSLEQTLSDSSKIELLLKLLR</sequence>
<protein>
    <recommendedName>
        <fullName evidence="3">Transposase</fullName>
    </recommendedName>
</protein>
<reference evidence="1 2" key="1">
    <citation type="journal article" date="2015" name="Nature">
        <title>rRNA introns, odd ribosomes, and small enigmatic genomes across a large radiation of phyla.</title>
        <authorList>
            <person name="Brown C.T."/>
            <person name="Hug L.A."/>
            <person name="Thomas B.C."/>
            <person name="Sharon I."/>
            <person name="Castelle C.J."/>
            <person name="Singh A."/>
            <person name="Wilkins M.J."/>
            <person name="Williams K.H."/>
            <person name="Banfield J.F."/>
        </authorList>
    </citation>
    <scope>NUCLEOTIDE SEQUENCE [LARGE SCALE GENOMIC DNA]</scope>
</reference>